<evidence type="ECO:0000256" key="5">
    <source>
        <dbReference type="SAM" id="Phobius"/>
    </source>
</evidence>
<dbReference type="InterPro" id="IPR020846">
    <property type="entry name" value="MFS_dom"/>
</dbReference>
<dbReference type="PANTHER" id="PTHR24064">
    <property type="entry name" value="SOLUTE CARRIER FAMILY 22 MEMBER"/>
    <property type="match status" value="1"/>
</dbReference>
<dbReference type="EMBL" id="JAFNEN010000831">
    <property type="protein sequence ID" value="KAG8176993.1"/>
    <property type="molecule type" value="Genomic_DNA"/>
</dbReference>
<dbReference type="PROSITE" id="PS50850">
    <property type="entry name" value="MFS"/>
    <property type="match status" value="1"/>
</dbReference>
<name>A0AAV6TYP8_9ARAC</name>
<protein>
    <recommendedName>
        <fullName evidence="6">Major facilitator superfamily (MFS) profile domain-containing protein</fullName>
    </recommendedName>
</protein>
<sequence>MEFEDILEKVGGYGKFQKKLTVFFLIPVACVIPWFWMNLIFIVSVPPHWCYVPEVAFSNLSISQQRLIVSPPDDASCSMYNISYADYVIDESFVIPENVTTIPCAKGWQYDKENYDSTAATKWNMVCSRNHWPSLILFLQNVGSLLGTPVFGYFSDKFGRKVVLLLLGIVVSSTEIASVFVDDFIVFAVLRTINGTILPSMFTLPYILILEIVAPDMRGRMNGVINTSWTLGLCLLPLFAYLSRSWVVLGVISGCTGMSVLLYWKYLPESPSWLLSQDRCDEALDVMMMIGDKNKKPQKREEIKKLLQTLGEEIKRKKKYEMKDSGILKYPRLRRNFLILSFCWTAFNVAYGGLTYNLRNLEGNEFINFFLLSVVEFPGNVTFWYLMDRVGRRWTATFGFILIGISSLLPIIGFQYSDVISSMIGKFLIAGIMMVTDQQGSELFPTVARSFGMGTGKTIATAATLMMPYIAYLSVYGKAIPFVIIGLTCVFAGILAAFLPETLSKNLPQTISDAEDFGKDQKFFSWNKPKEVTSDLPKDCKHIQEVILCSHL</sequence>
<feature type="transmembrane region" description="Helical" evidence="5">
    <location>
        <begin position="394"/>
        <end position="413"/>
    </location>
</feature>
<dbReference type="InterPro" id="IPR036259">
    <property type="entry name" value="MFS_trans_sf"/>
</dbReference>
<dbReference type="AlphaFoldDB" id="A0AAV6TYP8"/>
<keyword evidence="2 5" id="KW-0812">Transmembrane</keyword>
<evidence type="ECO:0000256" key="3">
    <source>
        <dbReference type="ARBA" id="ARBA00022989"/>
    </source>
</evidence>
<keyword evidence="3 5" id="KW-1133">Transmembrane helix</keyword>
<feature type="transmembrane region" description="Helical" evidence="5">
    <location>
        <begin position="456"/>
        <end position="473"/>
    </location>
</feature>
<feature type="transmembrane region" description="Helical" evidence="5">
    <location>
        <begin position="193"/>
        <end position="214"/>
    </location>
</feature>
<feature type="transmembrane region" description="Helical" evidence="5">
    <location>
        <begin position="366"/>
        <end position="387"/>
    </location>
</feature>
<dbReference type="Gene3D" id="1.20.1250.20">
    <property type="entry name" value="MFS general substrate transporter like domains"/>
    <property type="match status" value="1"/>
</dbReference>
<dbReference type="GO" id="GO:0022857">
    <property type="term" value="F:transmembrane transporter activity"/>
    <property type="evidence" value="ECO:0007669"/>
    <property type="project" value="InterPro"/>
</dbReference>
<comment type="caution">
    <text evidence="7">The sequence shown here is derived from an EMBL/GenBank/DDBJ whole genome shotgun (WGS) entry which is preliminary data.</text>
</comment>
<accession>A0AAV6TYP8</accession>
<evidence type="ECO:0000313" key="7">
    <source>
        <dbReference type="EMBL" id="KAG8176993.1"/>
    </source>
</evidence>
<feature type="transmembrane region" description="Helical" evidence="5">
    <location>
        <begin position="479"/>
        <end position="499"/>
    </location>
</feature>
<dbReference type="Proteomes" id="UP000827092">
    <property type="component" value="Unassembled WGS sequence"/>
</dbReference>
<feature type="transmembrane region" description="Helical" evidence="5">
    <location>
        <begin position="132"/>
        <end position="155"/>
    </location>
</feature>
<feature type="transmembrane region" description="Helical" evidence="5">
    <location>
        <begin position="221"/>
        <end position="240"/>
    </location>
</feature>
<evidence type="ECO:0000256" key="2">
    <source>
        <dbReference type="ARBA" id="ARBA00022692"/>
    </source>
</evidence>
<evidence type="ECO:0000256" key="1">
    <source>
        <dbReference type="ARBA" id="ARBA00004141"/>
    </source>
</evidence>
<feature type="transmembrane region" description="Helical" evidence="5">
    <location>
        <begin position="162"/>
        <end position="181"/>
    </location>
</feature>
<dbReference type="InterPro" id="IPR005828">
    <property type="entry name" value="MFS_sugar_transport-like"/>
</dbReference>
<evidence type="ECO:0000313" key="8">
    <source>
        <dbReference type="Proteomes" id="UP000827092"/>
    </source>
</evidence>
<evidence type="ECO:0000259" key="6">
    <source>
        <dbReference type="PROSITE" id="PS50850"/>
    </source>
</evidence>
<keyword evidence="8" id="KW-1185">Reference proteome</keyword>
<feature type="transmembrane region" description="Helical" evidence="5">
    <location>
        <begin position="246"/>
        <end position="264"/>
    </location>
</feature>
<organism evidence="7 8">
    <name type="scientific">Oedothorax gibbosus</name>
    <dbReference type="NCBI Taxonomy" id="931172"/>
    <lineage>
        <taxon>Eukaryota</taxon>
        <taxon>Metazoa</taxon>
        <taxon>Ecdysozoa</taxon>
        <taxon>Arthropoda</taxon>
        <taxon>Chelicerata</taxon>
        <taxon>Arachnida</taxon>
        <taxon>Araneae</taxon>
        <taxon>Araneomorphae</taxon>
        <taxon>Entelegynae</taxon>
        <taxon>Araneoidea</taxon>
        <taxon>Linyphiidae</taxon>
        <taxon>Erigoninae</taxon>
        <taxon>Oedothorax</taxon>
    </lineage>
</organism>
<feature type="domain" description="Major facilitator superfamily (MFS) profile" evidence="6">
    <location>
        <begin position="22"/>
        <end position="504"/>
    </location>
</feature>
<dbReference type="Pfam" id="PF00083">
    <property type="entry name" value="Sugar_tr"/>
    <property type="match status" value="1"/>
</dbReference>
<gene>
    <name evidence="7" type="ORF">JTE90_005735</name>
</gene>
<reference evidence="7 8" key="1">
    <citation type="journal article" date="2022" name="Nat. Ecol. Evol.">
        <title>A masculinizing supergene underlies an exaggerated male reproductive morph in a spider.</title>
        <authorList>
            <person name="Hendrickx F."/>
            <person name="De Corte Z."/>
            <person name="Sonet G."/>
            <person name="Van Belleghem S.M."/>
            <person name="Kostlbacher S."/>
            <person name="Vangestel C."/>
        </authorList>
    </citation>
    <scope>NUCLEOTIDE SEQUENCE [LARGE SCALE GENOMIC DNA]</scope>
    <source>
        <strain evidence="7">W744_W776</strain>
    </source>
</reference>
<dbReference type="GO" id="GO:0016020">
    <property type="term" value="C:membrane"/>
    <property type="evidence" value="ECO:0007669"/>
    <property type="project" value="UniProtKB-SubCell"/>
</dbReference>
<dbReference type="SUPFAM" id="SSF103473">
    <property type="entry name" value="MFS general substrate transporter"/>
    <property type="match status" value="1"/>
</dbReference>
<keyword evidence="4 5" id="KW-0472">Membrane</keyword>
<feature type="transmembrane region" description="Helical" evidence="5">
    <location>
        <begin position="20"/>
        <end position="43"/>
    </location>
</feature>
<evidence type="ECO:0000256" key="4">
    <source>
        <dbReference type="ARBA" id="ARBA00023136"/>
    </source>
</evidence>
<feature type="transmembrane region" description="Helical" evidence="5">
    <location>
        <begin position="337"/>
        <end position="354"/>
    </location>
</feature>
<proteinExistence type="predicted"/>
<comment type="subcellular location">
    <subcellularLocation>
        <location evidence="1">Membrane</location>
        <topology evidence="1">Multi-pass membrane protein</topology>
    </subcellularLocation>
</comment>